<organism evidence="1 2">
    <name type="scientific">Borrelia duttonii CR2A</name>
    <dbReference type="NCBI Taxonomy" id="1432657"/>
    <lineage>
        <taxon>Bacteria</taxon>
        <taxon>Pseudomonadati</taxon>
        <taxon>Spirochaetota</taxon>
        <taxon>Spirochaetia</taxon>
        <taxon>Spirochaetales</taxon>
        <taxon>Borreliaceae</taxon>
        <taxon>Borrelia</taxon>
    </lineage>
</organism>
<evidence type="ECO:0000313" key="1">
    <source>
        <dbReference type="EMBL" id="ETZ18127.1"/>
    </source>
</evidence>
<comment type="caution">
    <text evidence="1">The sequence shown here is derived from an EMBL/GenBank/DDBJ whole genome shotgun (WGS) entry which is preliminary data.</text>
</comment>
<dbReference type="AlphaFoldDB" id="W6TGS6"/>
<sequence length="51" mass="6110">MSKTSEERIKIYLSTLSKHKNKILKERRIKEIMGRADISDADMENIEKHFF</sequence>
<accession>W6TGS6</accession>
<name>W6TGS6_9SPIR</name>
<gene>
    <name evidence="1" type="ORF">BDCR2A_00100</name>
</gene>
<reference evidence="1 2" key="1">
    <citation type="submission" date="2013-12" db="EMBL/GenBank/DDBJ databases">
        <title>Comparative genomics of relapsing fever spirochetes.</title>
        <authorList>
            <person name="Schwan T.G."/>
            <person name="Raffel S.J."/>
            <person name="Porcella S.F."/>
        </authorList>
    </citation>
    <scope>NUCLEOTIDE SEQUENCE [LARGE SCALE GENOMIC DNA]</scope>
    <source>
        <strain evidence="1 2">CR2A</strain>
    </source>
</reference>
<protein>
    <submittedName>
        <fullName evidence="1">Uncharacterized protein</fullName>
    </submittedName>
</protein>
<dbReference type="Proteomes" id="UP000019148">
    <property type="component" value="Unassembled WGS sequence"/>
</dbReference>
<dbReference type="PATRIC" id="fig|1432657.3.peg.94"/>
<evidence type="ECO:0000313" key="2">
    <source>
        <dbReference type="Proteomes" id="UP000019148"/>
    </source>
</evidence>
<proteinExistence type="predicted"/>
<dbReference type="EMBL" id="AZIT01000001">
    <property type="protein sequence ID" value="ETZ18127.1"/>
    <property type="molecule type" value="Genomic_DNA"/>
</dbReference>